<gene>
    <name evidence="1" type="primary">Vigan.03G285100</name>
    <name evidence="1" type="ORF">VIGAN_03285100</name>
</gene>
<name>A0A0S3RQC5_PHAAN</name>
<organism evidence="1 2">
    <name type="scientific">Vigna angularis var. angularis</name>
    <dbReference type="NCBI Taxonomy" id="157739"/>
    <lineage>
        <taxon>Eukaryota</taxon>
        <taxon>Viridiplantae</taxon>
        <taxon>Streptophyta</taxon>
        <taxon>Embryophyta</taxon>
        <taxon>Tracheophyta</taxon>
        <taxon>Spermatophyta</taxon>
        <taxon>Magnoliopsida</taxon>
        <taxon>eudicotyledons</taxon>
        <taxon>Gunneridae</taxon>
        <taxon>Pentapetalae</taxon>
        <taxon>rosids</taxon>
        <taxon>fabids</taxon>
        <taxon>Fabales</taxon>
        <taxon>Fabaceae</taxon>
        <taxon>Papilionoideae</taxon>
        <taxon>50 kb inversion clade</taxon>
        <taxon>NPAAA clade</taxon>
        <taxon>indigoferoid/millettioid clade</taxon>
        <taxon>Phaseoleae</taxon>
        <taxon>Vigna</taxon>
    </lineage>
</organism>
<dbReference type="Proteomes" id="UP000291084">
    <property type="component" value="Chromosome 3"/>
</dbReference>
<sequence length="77" mass="8599">SIEPKPRQEPLQTLMNLVSVRQKTSHTITMSTMPACSMNKELSTIMLTLVPISPITTIFDTKMITVTLCIPKIKTQP</sequence>
<reference evidence="1 2" key="1">
    <citation type="journal article" date="2015" name="Sci. Rep.">
        <title>The power of single molecule real-time sequencing technology in the de novo assembly of a eukaryotic genome.</title>
        <authorList>
            <person name="Sakai H."/>
            <person name="Naito K."/>
            <person name="Ogiso-Tanaka E."/>
            <person name="Takahashi Y."/>
            <person name="Iseki K."/>
            <person name="Muto C."/>
            <person name="Satou K."/>
            <person name="Teruya K."/>
            <person name="Shiroma A."/>
            <person name="Shimoji M."/>
            <person name="Hirano T."/>
            <person name="Itoh T."/>
            <person name="Kaga A."/>
            <person name="Tomooka N."/>
        </authorList>
    </citation>
    <scope>NUCLEOTIDE SEQUENCE [LARGE SCALE GENOMIC DNA]</scope>
    <source>
        <strain evidence="2">cv. Shumari</strain>
    </source>
</reference>
<evidence type="ECO:0000313" key="1">
    <source>
        <dbReference type="EMBL" id="BAT82788.1"/>
    </source>
</evidence>
<accession>A0A0S3RQC5</accession>
<feature type="non-terminal residue" evidence="1">
    <location>
        <position position="1"/>
    </location>
</feature>
<proteinExistence type="predicted"/>
<dbReference type="AlphaFoldDB" id="A0A0S3RQC5"/>
<dbReference type="EMBL" id="AP015036">
    <property type="protein sequence ID" value="BAT82788.1"/>
    <property type="molecule type" value="Genomic_DNA"/>
</dbReference>
<protein>
    <submittedName>
        <fullName evidence="1">Uncharacterized protein</fullName>
    </submittedName>
</protein>
<evidence type="ECO:0000313" key="2">
    <source>
        <dbReference type="Proteomes" id="UP000291084"/>
    </source>
</evidence>
<keyword evidence="2" id="KW-1185">Reference proteome</keyword>